<organism evidence="2 3">
    <name type="scientific">Leishmania braziliensis MHOM/BR/75/M2904</name>
    <dbReference type="NCBI Taxonomy" id="420245"/>
    <lineage>
        <taxon>Eukaryota</taxon>
        <taxon>Discoba</taxon>
        <taxon>Euglenozoa</taxon>
        <taxon>Kinetoplastea</taxon>
        <taxon>Metakinetoplastina</taxon>
        <taxon>Trypanosomatida</taxon>
        <taxon>Trypanosomatidae</taxon>
        <taxon>Leishmaniinae</taxon>
        <taxon>Leishmania</taxon>
        <taxon>Leishmania braziliensis species complex</taxon>
    </lineage>
</organism>
<evidence type="ECO:0000313" key="2">
    <source>
        <dbReference type="EMBL" id="SYZ67046.1"/>
    </source>
</evidence>
<feature type="compositionally biased region" description="Acidic residues" evidence="1">
    <location>
        <begin position="199"/>
        <end position="210"/>
    </location>
</feature>
<evidence type="ECO:0000313" key="3">
    <source>
        <dbReference type="Proteomes" id="UP000319462"/>
    </source>
</evidence>
<dbReference type="KEGG" id="lbz:LBRM_27_1270"/>
<dbReference type="EMBL" id="LS997626">
    <property type="protein sequence ID" value="SYZ67046.1"/>
    <property type="molecule type" value="Genomic_DNA"/>
</dbReference>
<feature type="compositionally biased region" description="Basic and acidic residues" evidence="1">
    <location>
        <begin position="73"/>
        <end position="82"/>
    </location>
</feature>
<feature type="region of interest" description="Disordered" evidence="1">
    <location>
        <begin position="59"/>
        <end position="90"/>
    </location>
</feature>
<feature type="region of interest" description="Disordered" evidence="1">
    <location>
        <begin position="195"/>
        <end position="216"/>
    </location>
</feature>
<proteinExistence type="predicted"/>
<dbReference type="AlphaFoldDB" id="A0A3P3Z9X1"/>
<dbReference type="Proteomes" id="UP000319462">
    <property type="component" value="Chromosome 27"/>
</dbReference>
<accession>A0A3P3Z9X1</accession>
<dbReference type="RefSeq" id="XP_001565886.1">
    <property type="nucleotide sequence ID" value="XM_001565836.2"/>
</dbReference>
<gene>
    <name evidence="2" type="ORF">LBRM2904_27.1140</name>
</gene>
<evidence type="ECO:0000256" key="1">
    <source>
        <dbReference type="SAM" id="MobiDB-lite"/>
    </source>
</evidence>
<dbReference type="VEuPathDB" id="TriTrypDB:LbrM.27.1270"/>
<name>A0A3P3Z9X1_LEIBR</name>
<reference evidence="2 3" key="1">
    <citation type="submission" date="2018-09" db="EMBL/GenBank/DDBJ databases">
        <authorList>
            <person name="Peiro R."/>
            <person name="Begona"/>
            <person name="Cbmso G."/>
            <person name="Lopez M."/>
            <person name="Gonzalez S."/>
        </authorList>
    </citation>
    <scope>NUCLEOTIDE SEQUENCE [LARGE SCALE GENOMIC DNA]</scope>
</reference>
<sequence length="245" mass="26846">MSGAGRKHRAKHLTQQYLDTSGWVGPKEGEALAICLEAPHGQHVRVLLLAHSSSAAAHFPSEASVPHGSSSHDAPHGAKESEANVSASPSTAPFHEVEKVVHLPRKFHKVIWLSIKDVVVIADGAVSFKPSPEQVENFLKDPRNEGWRERVVVAQHRAENQRVALQRMPQYSATARTTTSVLTHPQVRSGVRMAADGASEQDGEGSEGEADGVYNPNWRNIKHQQQFFFGLGDDSDEEVEEEEDS</sequence>
<protein>
    <submittedName>
        <fullName evidence="2">Hypothetical_protein</fullName>
    </submittedName>
</protein>